<dbReference type="GO" id="GO:1990259">
    <property type="term" value="F:histone H2AQ104 methyltransferase activity"/>
    <property type="evidence" value="ECO:0007669"/>
    <property type="project" value="TreeGrafter"/>
</dbReference>
<dbReference type="InterPro" id="IPR018812">
    <property type="entry name" value="SAK_HAD"/>
</dbReference>
<dbReference type="GO" id="GO:0032040">
    <property type="term" value="C:small-subunit processome"/>
    <property type="evidence" value="ECO:0007669"/>
    <property type="project" value="TreeGrafter"/>
</dbReference>
<dbReference type="Pfam" id="PF10307">
    <property type="entry name" value="HAD_SAK_1"/>
    <property type="match status" value="1"/>
</dbReference>
<feature type="compositionally biased region" description="Gly residues" evidence="1">
    <location>
        <begin position="417"/>
        <end position="447"/>
    </location>
</feature>
<dbReference type="PANTHER" id="PTHR10335">
    <property type="entry name" value="RRNA 2-O-METHYLTRANSFERASE FIBRILLARIN"/>
    <property type="match status" value="1"/>
</dbReference>
<dbReference type="EMBL" id="CP120629">
    <property type="protein sequence ID" value="WEW60132.1"/>
    <property type="molecule type" value="Genomic_DNA"/>
</dbReference>
<feature type="domain" description="Swiss Army Knife RNA repair protein HAD" evidence="2">
    <location>
        <begin position="17"/>
        <end position="165"/>
    </location>
</feature>
<dbReference type="AlphaFoldDB" id="A0AAF0IKT6"/>
<dbReference type="GO" id="GO:0031428">
    <property type="term" value="C:box C/D methylation guide snoRNP complex"/>
    <property type="evidence" value="ECO:0007669"/>
    <property type="project" value="TreeGrafter"/>
</dbReference>
<feature type="compositionally biased region" description="Basic and acidic residues" evidence="1">
    <location>
        <begin position="354"/>
        <end position="409"/>
    </location>
</feature>
<proteinExistence type="predicted"/>
<dbReference type="GO" id="GO:0000494">
    <property type="term" value="P:box C/D sno(s)RNA 3'-end processing"/>
    <property type="evidence" value="ECO:0007669"/>
    <property type="project" value="TreeGrafter"/>
</dbReference>
<sequence length="482" mass="53533">MAAGGTTPISSRLPVRVELVQLSIKQKDVLTVLLTGRAESAFADIINRIVKSRALEFDLVCLKPEIGPNNQRFSTTINFKQIFLEDLVFTYKHTDEIRVYEDRVGHVKGFRDFFEQFNLQFLPPNSHPVRKSITAEVIHVAEGTKYLSPVAETAEVQRMINSHNAIVMASPGKITKSPYGRLRIDRLTFYTGYMLSNTDSERLIKYLVLPVLPSGLLESGDVRLMANAILITARVASKGLLDRVGGIGKTVRWRVTDTAVFENKIWAARVAPISDSETIYTDNPDPVIVLALRKGARPIDVGRIRRWNPVSEENALVFDAVVGEKIVLRVGEEPSDNGDPDGPNGSRSAKRRQKYDTRDVEDISWHPRENNREIGRPRGGHHDYFRSRYDRHPGDDRPPRHHYDDDSRRGPPPSSYRGGGRGRSGRGGRGGGRGRGRASGGREGGSYAGYRSFDDYPPGRPGYDAASGDRGGPGSGNPVMNY</sequence>
<dbReference type="GO" id="GO:0003723">
    <property type="term" value="F:RNA binding"/>
    <property type="evidence" value="ECO:0007669"/>
    <property type="project" value="TreeGrafter"/>
</dbReference>
<evidence type="ECO:0000313" key="4">
    <source>
        <dbReference type="Proteomes" id="UP001219355"/>
    </source>
</evidence>
<protein>
    <recommendedName>
        <fullName evidence="2">Swiss Army Knife RNA repair protein HAD domain-containing protein</fullName>
    </recommendedName>
</protein>
<evidence type="ECO:0000313" key="3">
    <source>
        <dbReference type="EMBL" id="WEW60132.1"/>
    </source>
</evidence>
<reference evidence="3" key="1">
    <citation type="submission" date="2023-03" db="EMBL/GenBank/DDBJ databases">
        <title>Emydomyces testavorans Genome Sequence.</title>
        <authorList>
            <person name="Hoyer L."/>
        </authorList>
    </citation>
    <scope>NUCLEOTIDE SEQUENCE</scope>
    <source>
        <strain evidence="3">16-2883</strain>
    </source>
</reference>
<organism evidence="3 4">
    <name type="scientific">Emydomyces testavorans</name>
    <dbReference type="NCBI Taxonomy" id="2070801"/>
    <lineage>
        <taxon>Eukaryota</taxon>
        <taxon>Fungi</taxon>
        <taxon>Dikarya</taxon>
        <taxon>Ascomycota</taxon>
        <taxon>Pezizomycotina</taxon>
        <taxon>Eurotiomycetes</taxon>
        <taxon>Eurotiomycetidae</taxon>
        <taxon>Onygenales</taxon>
        <taxon>Nannizziopsiaceae</taxon>
        <taxon>Emydomyces</taxon>
    </lineage>
</organism>
<dbReference type="GO" id="GO:0008649">
    <property type="term" value="F:rRNA methyltransferase activity"/>
    <property type="evidence" value="ECO:0007669"/>
    <property type="project" value="TreeGrafter"/>
</dbReference>
<evidence type="ECO:0000259" key="2">
    <source>
        <dbReference type="Pfam" id="PF10307"/>
    </source>
</evidence>
<feature type="region of interest" description="Disordered" evidence="1">
    <location>
        <begin position="329"/>
        <end position="482"/>
    </location>
</feature>
<gene>
    <name evidence="3" type="ORF">PRK78_005617</name>
</gene>
<dbReference type="Proteomes" id="UP001219355">
    <property type="component" value="Chromosome 3"/>
</dbReference>
<accession>A0AAF0IKT6</accession>
<name>A0AAF0IKT6_9EURO</name>
<dbReference type="PANTHER" id="PTHR10335:SF23">
    <property type="entry name" value="OB FOLD-CONTAINING PROTEIN, NUCLEIC ACID BINDING"/>
    <property type="match status" value="1"/>
</dbReference>
<evidence type="ECO:0000256" key="1">
    <source>
        <dbReference type="SAM" id="MobiDB-lite"/>
    </source>
</evidence>
<keyword evidence="4" id="KW-1185">Reference proteome</keyword>